<keyword evidence="7 8" id="KW-0472">Membrane</keyword>
<dbReference type="FunFam" id="1.20.1560.10:FF:000055">
    <property type="entry name" value="ABC multidrug transporter (Eurofung)"/>
    <property type="match status" value="1"/>
</dbReference>
<gene>
    <name evidence="11" type="ORF">PFICI_00148</name>
</gene>
<dbReference type="GO" id="GO:0016887">
    <property type="term" value="F:ATP hydrolysis activity"/>
    <property type="evidence" value="ECO:0007669"/>
    <property type="project" value="InterPro"/>
</dbReference>
<dbReference type="Pfam" id="PF00005">
    <property type="entry name" value="ABC_tran"/>
    <property type="match status" value="2"/>
</dbReference>
<dbReference type="EMBL" id="KI912109">
    <property type="protein sequence ID" value="ETS86320.1"/>
    <property type="molecule type" value="Genomic_DNA"/>
</dbReference>
<evidence type="ECO:0000256" key="5">
    <source>
        <dbReference type="ARBA" id="ARBA00022840"/>
    </source>
</evidence>
<dbReference type="GeneID" id="19265161"/>
<evidence type="ECO:0000256" key="4">
    <source>
        <dbReference type="ARBA" id="ARBA00022741"/>
    </source>
</evidence>
<dbReference type="GO" id="GO:0016020">
    <property type="term" value="C:membrane"/>
    <property type="evidence" value="ECO:0007669"/>
    <property type="project" value="UniProtKB-SubCell"/>
</dbReference>
<evidence type="ECO:0000256" key="7">
    <source>
        <dbReference type="ARBA" id="ARBA00023136"/>
    </source>
</evidence>
<reference evidence="12" key="1">
    <citation type="journal article" date="2015" name="BMC Genomics">
        <title>Genomic and transcriptomic analysis of the endophytic fungus Pestalotiopsis fici reveals its lifestyle and high potential for synthesis of natural products.</title>
        <authorList>
            <person name="Wang X."/>
            <person name="Zhang X."/>
            <person name="Liu L."/>
            <person name="Xiang M."/>
            <person name="Wang W."/>
            <person name="Sun X."/>
            <person name="Che Y."/>
            <person name="Guo L."/>
            <person name="Liu G."/>
            <person name="Guo L."/>
            <person name="Wang C."/>
            <person name="Yin W.B."/>
            <person name="Stadler M."/>
            <person name="Zhang X."/>
            <person name="Liu X."/>
        </authorList>
    </citation>
    <scope>NUCLEOTIDE SEQUENCE [LARGE SCALE GENOMIC DNA]</scope>
    <source>
        <strain evidence="12">W106-1 / CGMCC3.15140</strain>
    </source>
</reference>
<protein>
    <submittedName>
        <fullName evidence="11">Uncharacterized protein</fullName>
    </submittedName>
</protein>
<evidence type="ECO:0000313" key="12">
    <source>
        <dbReference type="Proteomes" id="UP000030651"/>
    </source>
</evidence>
<feature type="transmembrane region" description="Helical" evidence="8">
    <location>
        <begin position="164"/>
        <end position="184"/>
    </location>
</feature>
<feature type="transmembrane region" description="Helical" evidence="8">
    <location>
        <begin position="1086"/>
        <end position="1103"/>
    </location>
</feature>
<dbReference type="InterPro" id="IPR003593">
    <property type="entry name" value="AAA+_ATPase"/>
</dbReference>
<evidence type="ECO:0000313" key="11">
    <source>
        <dbReference type="EMBL" id="ETS86320.1"/>
    </source>
</evidence>
<dbReference type="InterPro" id="IPR011527">
    <property type="entry name" value="ABC1_TM_dom"/>
</dbReference>
<evidence type="ECO:0000256" key="6">
    <source>
        <dbReference type="ARBA" id="ARBA00022989"/>
    </source>
</evidence>
<dbReference type="Pfam" id="PF00664">
    <property type="entry name" value="ABC_membrane"/>
    <property type="match status" value="2"/>
</dbReference>
<dbReference type="eggNOG" id="KOG0054">
    <property type="taxonomic scope" value="Eukaryota"/>
</dbReference>
<dbReference type="GO" id="GO:0005524">
    <property type="term" value="F:ATP binding"/>
    <property type="evidence" value="ECO:0007669"/>
    <property type="project" value="UniProtKB-KW"/>
</dbReference>
<dbReference type="RefSeq" id="XP_007826920.1">
    <property type="nucleotide sequence ID" value="XM_007828729.1"/>
</dbReference>
<feature type="domain" description="ABC transmembrane type-1" evidence="10">
    <location>
        <begin position="283"/>
        <end position="560"/>
    </location>
</feature>
<dbReference type="PANTHER" id="PTHR24223:SF399">
    <property type="entry name" value="ABC TRANSPORTER ATNG"/>
    <property type="match status" value="1"/>
</dbReference>
<dbReference type="Proteomes" id="UP000030651">
    <property type="component" value="Unassembled WGS sequence"/>
</dbReference>
<dbReference type="GO" id="GO:0140359">
    <property type="term" value="F:ABC-type transporter activity"/>
    <property type="evidence" value="ECO:0007669"/>
    <property type="project" value="InterPro"/>
</dbReference>
<proteinExistence type="predicted"/>
<evidence type="ECO:0000256" key="2">
    <source>
        <dbReference type="ARBA" id="ARBA00022448"/>
    </source>
</evidence>
<feature type="transmembrane region" description="Helical" evidence="8">
    <location>
        <begin position="81"/>
        <end position="99"/>
    </location>
</feature>
<evidence type="ECO:0000256" key="3">
    <source>
        <dbReference type="ARBA" id="ARBA00022692"/>
    </source>
</evidence>
<dbReference type="InterPro" id="IPR003439">
    <property type="entry name" value="ABC_transporter-like_ATP-bd"/>
</dbReference>
<keyword evidence="4" id="KW-0547">Nucleotide-binding</keyword>
<dbReference type="InterPro" id="IPR017871">
    <property type="entry name" value="ABC_transporter-like_CS"/>
</dbReference>
<feature type="transmembrane region" description="Helical" evidence="8">
    <location>
        <begin position="41"/>
        <end position="60"/>
    </location>
</feature>
<dbReference type="SMART" id="SM00382">
    <property type="entry name" value="AAA"/>
    <property type="match status" value="2"/>
</dbReference>
<name>W3XJZ4_PESFW</name>
<feature type="transmembrane region" description="Helical" evidence="8">
    <location>
        <begin position="917"/>
        <end position="937"/>
    </location>
</feature>
<dbReference type="OrthoDB" id="6500128at2759"/>
<feature type="transmembrane region" description="Helical" evidence="8">
    <location>
        <begin position="413"/>
        <end position="436"/>
    </location>
</feature>
<feature type="transmembrane region" description="Helical" evidence="8">
    <location>
        <begin position="957"/>
        <end position="979"/>
    </location>
</feature>
<dbReference type="Gene3D" id="3.40.50.300">
    <property type="entry name" value="P-loop containing nucleotide triphosphate hydrolases"/>
    <property type="match status" value="2"/>
</dbReference>
<feature type="transmembrane region" description="Helical" evidence="8">
    <location>
        <begin position="1167"/>
        <end position="1189"/>
    </location>
</feature>
<feature type="domain" description="ABC transmembrane type-1" evidence="10">
    <location>
        <begin position="919"/>
        <end position="1223"/>
    </location>
</feature>
<feature type="transmembrane region" description="Helical" evidence="8">
    <location>
        <begin position="532"/>
        <end position="552"/>
    </location>
</feature>
<dbReference type="SUPFAM" id="SSF52540">
    <property type="entry name" value="P-loop containing nucleoside triphosphate hydrolases"/>
    <property type="match status" value="2"/>
</dbReference>
<keyword evidence="3 8" id="KW-0812">Transmembrane</keyword>
<dbReference type="PROSITE" id="PS50929">
    <property type="entry name" value="ABC_TM1F"/>
    <property type="match status" value="2"/>
</dbReference>
<dbReference type="HOGENOM" id="CLU_000604_27_5_1"/>
<keyword evidence="2" id="KW-0813">Transport</keyword>
<dbReference type="InterPro" id="IPR027417">
    <property type="entry name" value="P-loop_NTPase"/>
</dbReference>
<feature type="transmembrane region" description="Helical" evidence="8">
    <location>
        <begin position="314"/>
        <end position="336"/>
    </location>
</feature>
<keyword evidence="5" id="KW-0067">ATP-binding</keyword>
<feature type="domain" description="ABC transporter" evidence="9">
    <location>
        <begin position="625"/>
        <end position="853"/>
    </location>
</feature>
<evidence type="ECO:0000256" key="8">
    <source>
        <dbReference type="SAM" id="Phobius"/>
    </source>
</evidence>
<dbReference type="PROSITE" id="PS00211">
    <property type="entry name" value="ABC_TRANSPORTER_1"/>
    <property type="match status" value="2"/>
</dbReference>
<dbReference type="Pfam" id="PF24357">
    <property type="entry name" value="TMD0_ABC"/>
    <property type="match status" value="1"/>
</dbReference>
<sequence length="1500" mass="166141">MLYQRQQSLAPQCSIDVEGVWGPRVHGCGNDFDLTLLFQEVVLSIAPLGIAICLAAWRIWHLWQQDVIVASPLLHRLKMGGYSLLALLQMVLFVAQVSLQTPLTRATTAASCLGVVGSLVLGLASHLEHERSVRASTLLLLYLGYSIPVDAMRARTLWSMPRDVVPVAAVFTTFVVCKLVVLVLERARKVIRVGSRQPTPDERADIVSRGFLWWLLPMFSLGKKKLPLTAEALPDIEPKLTRPGDIRVEDDGDDDERLSKLSIFHHLFAVRGWLLMSAIPPRLCYTGFLFAQPFLVQRATEFMFEPFDSNTYKIGGSLIAAYVVVYVGIGVTQAFYRQCTARAITAIRADLVNKIYSHTLKLDISSHFRESASTLMSSDVERFATGSRNMHECWGCLIEVALGLWLLQQQLGVAIAATGGLTAAFIGLTCLIVAPVGARQNAWLKSVETRITATTQSLKAIKGVKMTGVTGTIREDILRLRKAEILGLRKFRNILLVVAWAGWIPVIMAPIVGFTIYNVVLGPQSGRVLTPAMVYRCLTLFSIFGNAVGSFIDSAVNTVTAIAALQRIDSFLHGDNARLDHRALLQSQSPQEDEMNLLFPRLRPAIPWIQLHRLSFGGRGPSPALRLHHAFAGWNADAPLIVQDVNLELTAPSVVAVVGPTGSGKSTLLQLLLGETRCAAGSVAVSNMRIGYCSQTPWLTNDSIRNNIIGSDVFEEEWYNTVIQATALEQDINMMASRDNTVVGNDGSNLSGGQKKRVALARAVYTRAPIVILDDAFNGLDGRTESSVLLALLGRQGLLRKQKSLVIWATSSAVQQAWVADRVISLTDSGSVRKRDSLLMAVTRTHALQERNFKDQDEDDDEIDGFERRPFSTMELVQGLVLGSLPKDVASTSNAHAAASDTLVYKYYIGVSGKRNFLIFIIMCIIFVIGITFNQIWVIRWAENNILHTYDNQAYYIGMYFGAGTMQLIAWTGAALFFLTSISEKSANRCHVALLDTVLRLVPCIYNLVPQSYGFPYQWQSTNHETRAPMSFFDSTTAGETINRFSQDLQLLDTELPYTLVGATLQFLTALGQFAIIIYGSPWSGLTLPVVGVALYLLQRAYLPTSRQLRLLEIEAKGPLFSHFLETLNGLSTIRALRWTKAFVHRNRDLVMVSQKPFYLLFSAQNWLNLVLDMITAGIAVTIMCVGVATKDQGNSTLGLALFSTAGFGASAKNMIQHWTQLEISMGAVERVRLFTQGTAAERHADKEKSDPRSWYRSGSIEFQNVSARYTPSSLLILRKISFYIKPGQRYAVCGRTGCGKSTLLGTLLRLVTIESGTILVDGADISKMNPDQVRSRFITLPQEPLLIHGTLRHNMQLYRRDCTDQDIIDALDEFGLWQTVQSKGGLDAPYTEDLLSHGQKQLFCFARSTLQNGNIVILDEPSSQADRSTEEKMEDAIRERFKHQTVLCVAHKLSTILSFDTVIVMDAGSIVETGSPYALLQDKWSLFSTLMRSQRAQED</sequence>
<evidence type="ECO:0000256" key="1">
    <source>
        <dbReference type="ARBA" id="ARBA00004141"/>
    </source>
</evidence>
<dbReference type="SUPFAM" id="SSF90123">
    <property type="entry name" value="ABC transporter transmembrane region"/>
    <property type="match status" value="2"/>
</dbReference>
<keyword evidence="6 8" id="KW-1133">Transmembrane helix</keyword>
<feature type="domain" description="ABC transporter" evidence="9">
    <location>
        <begin position="1261"/>
        <end position="1493"/>
    </location>
</feature>
<evidence type="ECO:0000259" key="10">
    <source>
        <dbReference type="PROSITE" id="PS50929"/>
    </source>
</evidence>
<dbReference type="InterPro" id="IPR036640">
    <property type="entry name" value="ABC1_TM_sf"/>
</dbReference>
<dbReference type="InterPro" id="IPR044726">
    <property type="entry name" value="ABCC_6TM_D2"/>
</dbReference>
<comment type="subcellular location">
    <subcellularLocation>
        <location evidence="1">Membrane</location>
        <topology evidence="1">Multi-pass membrane protein</topology>
    </subcellularLocation>
</comment>
<dbReference type="PANTHER" id="PTHR24223">
    <property type="entry name" value="ATP-BINDING CASSETTE SUB-FAMILY C"/>
    <property type="match status" value="1"/>
</dbReference>
<dbReference type="CDD" id="cd03244">
    <property type="entry name" value="ABCC_MRP_domain2"/>
    <property type="match status" value="1"/>
</dbReference>
<organism evidence="11 12">
    <name type="scientific">Pestalotiopsis fici (strain W106-1 / CGMCC3.15140)</name>
    <dbReference type="NCBI Taxonomy" id="1229662"/>
    <lineage>
        <taxon>Eukaryota</taxon>
        <taxon>Fungi</taxon>
        <taxon>Dikarya</taxon>
        <taxon>Ascomycota</taxon>
        <taxon>Pezizomycotina</taxon>
        <taxon>Sordariomycetes</taxon>
        <taxon>Xylariomycetidae</taxon>
        <taxon>Amphisphaeriales</taxon>
        <taxon>Sporocadaceae</taxon>
        <taxon>Pestalotiopsis</taxon>
    </lineage>
</organism>
<dbReference type="InParanoid" id="W3XJZ4"/>
<dbReference type="InterPro" id="IPR050173">
    <property type="entry name" value="ABC_transporter_C-like"/>
</dbReference>
<dbReference type="Gene3D" id="1.20.1560.10">
    <property type="entry name" value="ABC transporter type 1, transmembrane domain"/>
    <property type="match status" value="2"/>
</dbReference>
<evidence type="ECO:0000259" key="9">
    <source>
        <dbReference type="PROSITE" id="PS50893"/>
    </source>
</evidence>
<feature type="transmembrane region" description="Helical" evidence="8">
    <location>
        <begin position="105"/>
        <end position="127"/>
    </location>
</feature>
<dbReference type="OMA" id="DTHSEHE"/>
<keyword evidence="12" id="KW-1185">Reference proteome</keyword>
<dbReference type="PROSITE" id="PS50893">
    <property type="entry name" value="ABC_TRANSPORTER_2"/>
    <property type="match status" value="2"/>
</dbReference>
<dbReference type="KEGG" id="pfy:PFICI_00148"/>
<dbReference type="InterPro" id="IPR056227">
    <property type="entry name" value="TMD0_ABC"/>
</dbReference>
<feature type="transmembrane region" description="Helical" evidence="8">
    <location>
        <begin position="494"/>
        <end position="520"/>
    </location>
</feature>
<dbReference type="FunFam" id="3.40.50.300:FF:000630">
    <property type="entry name" value="ATP-binding cassette (ABC) transporter, putative"/>
    <property type="match status" value="1"/>
</dbReference>
<accession>W3XJZ4</accession>
<dbReference type="CDD" id="cd18580">
    <property type="entry name" value="ABC_6TM_ABCC_D2"/>
    <property type="match status" value="1"/>
</dbReference>